<sequence length="302" mass="33294">MGICAFQIFFIFSIGWNVSIKVPNNSPKLQPKNNAVVPLFITSHSGNTYSKNNSKDSILYDAFDGNRPIEPLPYEHGYDPSVASRNFKYCGQPLDGDIRPTGNNVLIQKNKFHEYTQSGLYMGTKPNQEFIGRVLAVGPGKIESSTGKTIPMTVNVGDYVLFEPPVDDPIITLDDSQCVLIPEENIYAKAVNKDFSKPTQLASDIIAPIHDRLFVRIIDTPNKTASGLVIARSKEEKDHLIRAEIIAIGPGSYTKDGNRIPISDLKVGDVILFSDSTADGGEFTCDQKQHAFVRRCAVMAKL</sequence>
<organism evidence="5 6">
    <name type="scientific">Babesia duncani</name>
    <dbReference type="NCBI Taxonomy" id="323732"/>
    <lineage>
        <taxon>Eukaryota</taxon>
        <taxon>Sar</taxon>
        <taxon>Alveolata</taxon>
        <taxon>Apicomplexa</taxon>
        <taxon>Aconoidasida</taxon>
        <taxon>Piroplasmida</taxon>
        <taxon>Babesiidae</taxon>
        <taxon>Babesia</taxon>
    </lineage>
</organism>
<dbReference type="PANTHER" id="PTHR10772:SF63">
    <property type="entry name" value="20 KDA CHAPERONIN, CHLOROPLASTIC"/>
    <property type="match status" value="1"/>
</dbReference>
<dbReference type="InterPro" id="IPR020818">
    <property type="entry name" value="Chaperonin_GroES"/>
</dbReference>
<dbReference type="Pfam" id="PF00166">
    <property type="entry name" value="Cpn10"/>
    <property type="match status" value="2"/>
</dbReference>
<dbReference type="CDD" id="cd00320">
    <property type="entry name" value="cpn10"/>
    <property type="match status" value="2"/>
</dbReference>
<dbReference type="SUPFAM" id="SSF50129">
    <property type="entry name" value="GroES-like"/>
    <property type="match status" value="2"/>
</dbReference>
<dbReference type="GO" id="GO:0046872">
    <property type="term" value="F:metal ion binding"/>
    <property type="evidence" value="ECO:0007669"/>
    <property type="project" value="TreeGrafter"/>
</dbReference>
<dbReference type="SMART" id="SM00883">
    <property type="entry name" value="Cpn10"/>
    <property type="match status" value="2"/>
</dbReference>
<dbReference type="GeneID" id="94336115"/>
<evidence type="ECO:0000256" key="1">
    <source>
        <dbReference type="ARBA" id="ARBA00006975"/>
    </source>
</evidence>
<proteinExistence type="inferred from homology"/>
<evidence type="ECO:0000313" key="5">
    <source>
        <dbReference type="EMBL" id="KAK2196570.1"/>
    </source>
</evidence>
<dbReference type="Proteomes" id="UP001214638">
    <property type="component" value="Unassembled WGS sequence"/>
</dbReference>
<dbReference type="KEGG" id="bdw:94336115"/>
<evidence type="ECO:0000256" key="4">
    <source>
        <dbReference type="SAM" id="SignalP"/>
    </source>
</evidence>
<dbReference type="EMBL" id="JALLKP010000002">
    <property type="protein sequence ID" value="KAK2196570.1"/>
    <property type="molecule type" value="Genomic_DNA"/>
</dbReference>
<keyword evidence="4" id="KW-0732">Signal</keyword>
<comment type="caution">
    <text evidence="5">The sequence shown here is derived from an EMBL/GenBank/DDBJ whole genome shotgun (WGS) entry which is preliminary data.</text>
</comment>
<dbReference type="GO" id="GO:0005524">
    <property type="term" value="F:ATP binding"/>
    <property type="evidence" value="ECO:0007669"/>
    <property type="project" value="InterPro"/>
</dbReference>
<feature type="chain" id="PRO_5041937648" evidence="4">
    <location>
        <begin position="21"/>
        <end position="302"/>
    </location>
</feature>
<dbReference type="AlphaFoldDB" id="A0AAD9UPA2"/>
<protein>
    <submittedName>
        <fullName evidence="5">Bifunctional Chaperonin GroES</fullName>
    </submittedName>
</protein>
<accession>A0AAD9UPA2</accession>
<comment type="similarity">
    <text evidence="1 3">Belongs to the GroES chaperonin family.</text>
</comment>
<dbReference type="Gene3D" id="2.30.33.40">
    <property type="entry name" value="GroES chaperonin"/>
    <property type="match status" value="2"/>
</dbReference>
<dbReference type="RefSeq" id="XP_067803412.1">
    <property type="nucleotide sequence ID" value="XM_067946848.1"/>
</dbReference>
<dbReference type="GO" id="GO:0051087">
    <property type="term" value="F:protein-folding chaperone binding"/>
    <property type="evidence" value="ECO:0007669"/>
    <property type="project" value="TreeGrafter"/>
</dbReference>
<dbReference type="GO" id="GO:0044183">
    <property type="term" value="F:protein folding chaperone"/>
    <property type="evidence" value="ECO:0007669"/>
    <property type="project" value="InterPro"/>
</dbReference>
<dbReference type="PROSITE" id="PS00681">
    <property type="entry name" value="CHAPERONINS_CPN10"/>
    <property type="match status" value="1"/>
</dbReference>
<dbReference type="GO" id="GO:0051082">
    <property type="term" value="F:unfolded protein binding"/>
    <property type="evidence" value="ECO:0007669"/>
    <property type="project" value="TreeGrafter"/>
</dbReference>
<keyword evidence="2 3" id="KW-0143">Chaperone</keyword>
<dbReference type="InterPro" id="IPR018369">
    <property type="entry name" value="Chaprnonin_Cpn10_CS"/>
</dbReference>
<feature type="signal peptide" evidence="4">
    <location>
        <begin position="1"/>
        <end position="20"/>
    </location>
</feature>
<evidence type="ECO:0000256" key="3">
    <source>
        <dbReference type="RuleBase" id="RU003479"/>
    </source>
</evidence>
<dbReference type="InterPro" id="IPR037124">
    <property type="entry name" value="Chaperonin_GroES_sf"/>
</dbReference>
<keyword evidence="6" id="KW-1185">Reference proteome</keyword>
<dbReference type="InterPro" id="IPR011032">
    <property type="entry name" value="GroES-like_sf"/>
</dbReference>
<evidence type="ECO:0000256" key="2">
    <source>
        <dbReference type="ARBA" id="ARBA00023186"/>
    </source>
</evidence>
<dbReference type="PANTHER" id="PTHR10772">
    <property type="entry name" value="10 KDA HEAT SHOCK PROTEIN"/>
    <property type="match status" value="1"/>
</dbReference>
<reference evidence="5" key="1">
    <citation type="journal article" date="2023" name="Nat. Microbiol.">
        <title>Babesia duncani multi-omics identifies virulence factors and drug targets.</title>
        <authorList>
            <person name="Singh P."/>
            <person name="Lonardi S."/>
            <person name="Liang Q."/>
            <person name="Vydyam P."/>
            <person name="Khabirova E."/>
            <person name="Fang T."/>
            <person name="Gihaz S."/>
            <person name="Thekkiniath J."/>
            <person name="Munshi M."/>
            <person name="Abel S."/>
            <person name="Ciampossin L."/>
            <person name="Batugedara G."/>
            <person name="Gupta M."/>
            <person name="Lu X.M."/>
            <person name="Lenz T."/>
            <person name="Chakravarty S."/>
            <person name="Cornillot E."/>
            <person name="Hu Y."/>
            <person name="Ma W."/>
            <person name="Gonzalez L.M."/>
            <person name="Sanchez S."/>
            <person name="Estrada K."/>
            <person name="Sanchez-Flores A."/>
            <person name="Montero E."/>
            <person name="Harb O.S."/>
            <person name="Le Roch K.G."/>
            <person name="Mamoun C.B."/>
        </authorList>
    </citation>
    <scope>NUCLEOTIDE SEQUENCE</scope>
    <source>
        <strain evidence="5">WA1</strain>
    </source>
</reference>
<gene>
    <name evidence="5" type="ORF">BdWA1_001817</name>
</gene>
<evidence type="ECO:0000313" key="6">
    <source>
        <dbReference type="Proteomes" id="UP001214638"/>
    </source>
</evidence>
<dbReference type="PRINTS" id="PR00297">
    <property type="entry name" value="CHAPERONIN10"/>
</dbReference>
<name>A0AAD9UPA2_9APIC</name>